<feature type="region of interest" description="Disordered" evidence="1">
    <location>
        <begin position="143"/>
        <end position="169"/>
    </location>
</feature>
<accession>I4YZN5</accession>
<protein>
    <submittedName>
        <fullName evidence="2">Uncharacterized protein</fullName>
    </submittedName>
</protein>
<dbReference type="EMBL" id="JH660641">
    <property type="protein sequence ID" value="EIM29427.1"/>
    <property type="molecule type" value="Genomic_DNA"/>
</dbReference>
<evidence type="ECO:0000313" key="3">
    <source>
        <dbReference type="Proteomes" id="UP000003947"/>
    </source>
</evidence>
<dbReference type="OrthoDB" id="8018142at2"/>
<gene>
    <name evidence="2" type="ORF">MicloDRAFT_00019050</name>
</gene>
<evidence type="ECO:0000313" key="2">
    <source>
        <dbReference type="EMBL" id="EIM29427.1"/>
    </source>
</evidence>
<organism evidence="2 3">
    <name type="scientific">Microvirga lotononidis</name>
    <dbReference type="NCBI Taxonomy" id="864069"/>
    <lineage>
        <taxon>Bacteria</taxon>
        <taxon>Pseudomonadati</taxon>
        <taxon>Pseudomonadota</taxon>
        <taxon>Alphaproteobacteria</taxon>
        <taxon>Hyphomicrobiales</taxon>
        <taxon>Methylobacteriaceae</taxon>
        <taxon>Microvirga</taxon>
    </lineage>
</organism>
<name>I4YZN5_9HYPH</name>
<dbReference type="STRING" id="864069.MicloDRAFT_00019050"/>
<feature type="region of interest" description="Disordered" evidence="1">
    <location>
        <begin position="1"/>
        <end position="30"/>
    </location>
</feature>
<keyword evidence="3" id="KW-1185">Reference proteome</keyword>
<dbReference type="HOGENOM" id="CLU_1576699_0_0_5"/>
<dbReference type="AlphaFoldDB" id="I4YZN5"/>
<sequence length="169" mass="18172">MNHIDKSAGPPRKGRRHGAPAASDQTTRPDRFAVTLDAKTGAIIQIEGIDATGARHELSKDEKATLAKDNGHAGLEELLEQAFEAGIACVLGGEDEPDEAKEPKADADLRRILLKPLIDESPAARLMRRDVLDRAIVETLIHHSLKSRSKAPEGRPTEAGPERAAPEAT</sequence>
<dbReference type="RefSeq" id="WP_009490892.1">
    <property type="nucleotide sequence ID" value="NZ_CP141048.1"/>
</dbReference>
<dbReference type="PATRIC" id="fig|864069.3.peg.2091"/>
<reference evidence="2 3" key="1">
    <citation type="submission" date="2012-02" db="EMBL/GenBank/DDBJ databases">
        <title>Improved High-Quality Draft sequence of Microvirga sp. WSM3557.</title>
        <authorList>
            <consortium name="US DOE Joint Genome Institute"/>
            <person name="Lucas S."/>
            <person name="Han J."/>
            <person name="Lapidus A."/>
            <person name="Cheng J.-F."/>
            <person name="Goodwin L."/>
            <person name="Pitluck S."/>
            <person name="Peters L."/>
            <person name="Zhang X."/>
            <person name="Detter J.C."/>
            <person name="Han C."/>
            <person name="Tapia R."/>
            <person name="Land M."/>
            <person name="Hauser L."/>
            <person name="Kyrpides N."/>
            <person name="Ivanova N."/>
            <person name="Pagani I."/>
            <person name="Brau L."/>
            <person name="Yates R."/>
            <person name="O'Hara G."/>
            <person name="Rui T."/>
            <person name="Howieson J."/>
            <person name="Reeve W."/>
            <person name="Woyke T."/>
        </authorList>
    </citation>
    <scope>NUCLEOTIDE SEQUENCE [LARGE SCALE GENOMIC DNA]</scope>
    <source>
        <strain evidence="2 3">WSM3557</strain>
    </source>
</reference>
<feature type="compositionally biased region" description="Basic and acidic residues" evidence="1">
    <location>
        <begin position="150"/>
        <end position="169"/>
    </location>
</feature>
<dbReference type="Proteomes" id="UP000003947">
    <property type="component" value="Unassembled WGS sequence"/>
</dbReference>
<evidence type="ECO:0000256" key="1">
    <source>
        <dbReference type="SAM" id="MobiDB-lite"/>
    </source>
</evidence>
<proteinExistence type="predicted"/>